<feature type="domain" description="EAL" evidence="11">
    <location>
        <begin position="286"/>
        <end position="539"/>
    </location>
</feature>
<keyword evidence="4" id="KW-0973">c-di-GMP</keyword>
<keyword evidence="3" id="KW-1003">Cell membrane</keyword>
<dbReference type="AlphaFoldDB" id="A0A366D8M8"/>
<evidence type="ECO:0000259" key="11">
    <source>
        <dbReference type="PROSITE" id="PS50883"/>
    </source>
</evidence>
<keyword evidence="8 10" id="KW-0472">Membrane</keyword>
<dbReference type="GO" id="GO:0071111">
    <property type="term" value="F:cyclic-guanylate-specific phosphodiesterase activity"/>
    <property type="evidence" value="ECO:0007669"/>
    <property type="project" value="UniProtKB-EC"/>
</dbReference>
<comment type="caution">
    <text evidence="12">The sequence shown here is derived from an EMBL/GenBank/DDBJ whole genome shotgun (WGS) entry which is preliminary data.</text>
</comment>
<dbReference type="PROSITE" id="PS50883">
    <property type="entry name" value="EAL"/>
    <property type="match status" value="1"/>
</dbReference>
<feature type="transmembrane region" description="Helical" evidence="10">
    <location>
        <begin position="27"/>
        <end position="48"/>
    </location>
</feature>
<evidence type="ECO:0000256" key="4">
    <source>
        <dbReference type="ARBA" id="ARBA00022636"/>
    </source>
</evidence>
<keyword evidence="5 10" id="KW-0812">Transmembrane</keyword>
<keyword evidence="13" id="KW-1185">Reference proteome</keyword>
<evidence type="ECO:0000256" key="5">
    <source>
        <dbReference type="ARBA" id="ARBA00022692"/>
    </source>
</evidence>
<dbReference type="Pfam" id="PF00563">
    <property type="entry name" value="EAL"/>
    <property type="match status" value="1"/>
</dbReference>
<keyword evidence="7 10" id="KW-1133">Transmembrane helix</keyword>
<gene>
    <name evidence="12" type="ORF">DFP76_10188</name>
</gene>
<dbReference type="Pfam" id="PF12792">
    <property type="entry name" value="CSS-motif"/>
    <property type="match status" value="1"/>
</dbReference>
<evidence type="ECO:0000256" key="6">
    <source>
        <dbReference type="ARBA" id="ARBA00022801"/>
    </source>
</evidence>
<dbReference type="CDD" id="cd01948">
    <property type="entry name" value="EAL"/>
    <property type="match status" value="1"/>
</dbReference>
<dbReference type="EMBL" id="QNRF01000001">
    <property type="protein sequence ID" value="RBO85814.1"/>
    <property type="molecule type" value="Genomic_DNA"/>
</dbReference>
<comment type="subcellular location">
    <subcellularLocation>
        <location evidence="1">Cell membrane</location>
        <topology evidence="1">Multi-pass membrane protein</topology>
    </subcellularLocation>
</comment>
<keyword evidence="6" id="KW-0378">Hydrolase</keyword>
<evidence type="ECO:0000256" key="9">
    <source>
        <dbReference type="ARBA" id="ARBA00034290"/>
    </source>
</evidence>
<evidence type="ECO:0000256" key="1">
    <source>
        <dbReference type="ARBA" id="ARBA00004651"/>
    </source>
</evidence>
<sequence>MLGYFRKQSIILDMILSSVLLPSWQKLTVYLLVSIGISLYAHHALYLYQEQRSLQNYLEGVIDRTKQSVFQMRTSLNLAMTNDQIACSEDDLNSLRETLLKYTYVEDLGRISADHKLLCSALWGTFTSPLELPAQGHQDSHFSLSWPDTTGLFVTGLQRAVFSSGDAFVVPSPATFADLTRYARKTGSVLYYSNEQHIYQTFDDITFEEAQKAMSYSKDNVPLFPTANNLLTLTICPAGFSFCAAAIDKQTGYFDMSVKQWLWSILVGVFFGLFTAFSWAIFKSNRRSLIYRLKYALKNDLIYSLYQPKVQLNTGKIIGVEALARWQDQELGTVTPDKFIACAEQNKLITSLTQQLVVKNLDDMHRYLQADSEFTLSINLSIQDLSNQSFLHFIEKQIKNRGINPEQIIFEVTERSAAQNDVLKQATKRFIRKGYQISLDDFGTGFSNLSWLTAFEPNEIKIDRMFIQSIGTQTVNQITLDSIFQLVRNLNVKLVFEGIESLEEVDYLTQHTPNAIGQGWLYSKAVDAKTIGKQLKNQPFTSSAFLAHNVD</sequence>
<evidence type="ECO:0000256" key="7">
    <source>
        <dbReference type="ARBA" id="ARBA00022989"/>
    </source>
</evidence>
<organism evidence="12 13">
    <name type="scientific">Marinomonas aquiplantarum</name>
    <dbReference type="NCBI Taxonomy" id="491951"/>
    <lineage>
        <taxon>Bacteria</taxon>
        <taxon>Pseudomonadati</taxon>
        <taxon>Pseudomonadota</taxon>
        <taxon>Gammaproteobacteria</taxon>
        <taxon>Oceanospirillales</taxon>
        <taxon>Oceanospirillaceae</taxon>
        <taxon>Marinomonas</taxon>
    </lineage>
</organism>
<dbReference type="InterPro" id="IPR035919">
    <property type="entry name" value="EAL_sf"/>
</dbReference>
<reference evidence="12 13" key="1">
    <citation type="submission" date="2018-06" db="EMBL/GenBank/DDBJ databases">
        <title>Genomic Encyclopedia of Type Strains, Phase III (KMG-III): the genomes of soil and plant-associated and newly described type strains.</title>
        <authorList>
            <person name="Whitman W."/>
        </authorList>
    </citation>
    <scope>NUCLEOTIDE SEQUENCE [LARGE SCALE GENOMIC DNA]</scope>
    <source>
        <strain evidence="12 13">CECT 7732</strain>
    </source>
</reference>
<comment type="catalytic activity">
    <reaction evidence="9">
        <text>3',3'-c-di-GMP + H2O = 5'-phosphoguanylyl(3'-&gt;5')guanosine + H(+)</text>
        <dbReference type="Rhea" id="RHEA:24902"/>
        <dbReference type="ChEBI" id="CHEBI:15377"/>
        <dbReference type="ChEBI" id="CHEBI:15378"/>
        <dbReference type="ChEBI" id="CHEBI:58754"/>
        <dbReference type="ChEBI" id="CHEBI:58805"/>
        <dbReference type="EC" id="3.1.4.52"/>
    </reaction>
</comment>
<evidence type="ECO:0000256" key="3">
    <source>
        <dbReference type="ARBA" id="ARBA00022475"/>
    </source>
</evidence>
<dbReference type="PANTHER" id="PTHR33121">
    <property type="entry name" value="CYCLIC DI-GMP PHOSPHODIESTERASE PDEF"/>
    <property type="match status" value="1"/>
</dbReference>
<evidence type="ECO:0000256" key="8">
    <source>
        <dbReference type="ARBA" id="ARBA00023136"/>
    </source>
</evidence>
<dbReference type="SMART" id="SM00052">
    <property type="entry name" value="EAL"/>
    <property type="match status" value="1"/>
</dbReference>
<dbReference type="InterPro" id="IPR024744">
    <property type="entry name" value="CSS-motif_dom"/>
</dbReference>
<dbReference type="InterPro" id="IPR050706">
    <property type="entry name" value="Cyclic-di-GMP_PDE-like"/>
</dbReference>
<protein>
    <recommendedName>
        <fullName evidence="2">cyclic-guanylate-specific phosphodiesterase</fullName>
        <ecNumber evidence="2">3.1.4.52</ecNumber>
    </recommendedName>
</protein>
<dbReference type="EC" id="3.1.4.52" evidence="2"/>
<evidence type="ECO:0000313" key="13">
    <source>
        <dbReference type="Proteomes" id="UP000252086"/>
    </source>
</evidence>
<feature type="transmembrane region" description="Helical" evidence="10">
    <location>
        <begin position="227"/>
        <end position="247"/>
    </location>
</feature>
<name>A0A366D8M8_9GAMM</name>
<evidence type="ECO:0000313" key="12">
    <source>
        <dbReference type="EMBL" id="RBO85814.1"/>
    </source>
</evidence>
<dbReference type="PANTHER" id="PTHR33121:SF81">
    <property type="entry name" value="CYCLIC DI-GMP PHOSPHODIESTERASE PDEB-RELATED"/>
    <property type="match status" value="1"/>
</dbReference>
<dbReference type="SUPFAM" id="SSF141868">
    <property type="entry name" value="EAL domain-like"/>
    <property type="match status" value="1"/>
</dbReference>
<dbReference type="RefSeq" id="WP_113872722.1">
    <property type="nucleotide sequence ID" value="NZ_QNRF01000001.1"/>
</dbReference>
<accession>A0A366D8M8</accession>
<evidence type="ECO:0000256" key="2">
    <source>
        <dbReference type="ARBA" id="ARBA00012282"/>
    </source>
</evidence>
<dbReference type="GO" id="GO:0005886">
    <property type="term" value="C:plasma membrane"/>
    <property type="evidence" value="ECO:0007669"/>
    <property type="project" value="UniProtKB-SubCell"/>
</dbReference>
<dbReference type="InterPro" id="IPR001633">
    <property type="entry name" value="EAL_dom"/>
</dbReference>
<dbReference type="Proteomes" id="UP000252086">
    <property type="component" value="Unassembled WGS sequence"/>
</dbReference>
<dbReference type="OrthoDB" id="1673646at2"/>
<evidence type="ECO:0000256" key="10">
    <source>
        <dbReference type="SAM" id="Phobius"/>
    </source>
</evidence>
<proteinExistence type="predicted"/>
<dbReference type="Gene3D" id="3.20.20.450">
    <property type="entry name" value="EAL domain"/>
    <property type="match status" value="1"/>
</dbReference>
<feature type="transmembrane region" description="Helical" evidence="10">
    <location>
        <begin position="262"/>
        <end position="282"/>
    </location>
</feature>